<accession>A0A167N0K0</accession>
<feature type="transmembrane region" description="Helical" evidence="2">
    <location>
        <begin position="490"/>
        <end position="508"/>
    </location>
</feature>
<feature type="region of interest" description="Disordered" evidence="1">
    <location>
        <begin position="78"/>
        <end position="139"/>
    </location>
</feature>
<organism evidence="3 4">
    <name type="scientific">Niveomyces insectorum RCEF 264</name>
    <dbReference type="NCBI Taxonomy" id="1081102"/>
    <lineage>
        <taxon>Eukaryota</taxon>
        <taxon>Fungi</taxon>
        <taxon>Dikarya</taxon>
        <taxon>Ascomycota</taxon>
        <taxon>Pezizomycotina</taxon>
        <taxon>Sordariomycetes</taxon>
        <taxon>Hypocreomycetidae</taxon>
        <taxon>Hypocreales</taxon>
        <taxon>Cordycipitaceae</taxon>
        <taxon>Niveomyces</taxon>
    </lineage>
</organism>
<evidence type="ECO:0000256" key="1">
    <source>
        <dbReference type="SAM" id="MobiDB-lite"/>
    </source>
</evidence>
<dbReference type="GO" id="GO:0051285">
    <property type="term" value="C:cell cortex of cell tip"/>
    <property type="evidence" value="ECO:0007669"/>
    <property type="project" value="TreeGrafter"/>
</dbReference>
<keyword evidence="2" id="KW-0812">Transmembrane</keyword>
<evidence type="ECO:0000256" key="2">
    <source>
        <dbReference type="SAM" id="Phobius"/>
    </source>
</evidence>
<feature type="compositionally biased region" description="Low complexity" evidence="1">
    <location>
        <begin position="213"/>
        <end position="230"/>
    </location>
</feature>
<dbReference type="GO" id="GO:0005886">
    <property type="term" value="C:plasma membrane"/>
    <property type="evidence" value="ECO:0007669"/>
    <property type="project" value="InterPro"/>
</dbReference>
<dbReference type="OrthoDB" id="4480814at2759"/>
<dbReference type="AlphaFoldDB" id="A0A167N0K0"/>
<feature type="compositionally biased region" description="Pro residues" evidence="1">
    <location>
        <begin position="234"/>
        <end position="243"/>
    </location>
</feature>
<protein>
    <submittedName>
        <fullName evidence="3">Integral membrane protein</fullName>
    </submittedName>
</protein>
<feature type="region of interest" description="Disordered" evidence="1">
    <location>
        <begin position="596"/>
        <end position="623"/>
    </location>
</feature>
<dbReference type="EMBL" id="AZHD01000021">
    <property type="protein sequence ID" value="OAA54986.1"/>
    <property type="molecule type" value="Genomic_DNA"/>
</dbReference>
<dbReference type="InterPro" id="IPR009571">
    <property type="entry name" value="SUR7/Rim9-like_fungi"/>
</dbReference>
<feature type="transmembrane region" description="Helical" evidence="2">
    <location>
        <begin position="520"/>
        <end position="545"/>
    </location>
</feature>
<dbReference type="PANTHER" id="PTHR28019">
    <property type="entry name" value="CELL MEMBRANE PROTEIN YLR413W-RELATED"/>
    <property type="match status" value="1"/>
</dbReference>
<keyword evidence="2" id="KW-0472">Membrane</keyword>
<feature type="region of interest" description="Disordered" evidence="1">
    <location>
        <begin position="1"/>
        <end position="63"/>
    </location>
</feature>
<keyword evidence="2" id="KW-1133">Transmembrane helix</keyword>
<dbReference type="Proteomes" id="UP000076874">
    <property type="component" value="Unassembled WGS sequence"/>
</dbReference>
<sequence>MSGHRVQPTTSGPQHLRHAGQQQQQQHQQQHQKQQHQQHYHHQKQRDPLPRQRSPRAAAAAARASFFDKADSILSSALSSATGPATQPTSTSSHTSSARIYSRQQPLPSRRSRPSPAFAPPLPPSSLPPSLPSPIDHPPSSFSPTLVSVSPLIRSVPSNDPSDSSLSTTLHSTSQVHSFGLNHSSSHSSSSPPPLLPPRSRRRLSTVDHQTRNNNNNSNNNNATRNNIDNPLESFPPPAPPKPAHYYRAHHYRRAPLSPPLLPQNDDNATNHHTRRPPPYTAKLASLARALSPPLPPLPLNTGSTAAERDYPSTPRRRSSSPATMVSVGRVCCVGLPFVLAVVSVVALLVATLAGVTDKNLYIFQVNTTGLSISPGDAASLLTGRAAAAPDVGFHDKSLLGTVASGSNITAADLGLGKLYDVSLWNYCETNQNGSRSCTKPAFDWAAKTLNNSEHAVYTLASSTGVTVTIPKDVTDALHTFGTVARWTQIVFLIAFGALALEILIGLFTSCSRGVACLTFLVAGLAVVAVVAAAGLATATALVVVGALDTAAKKYGVSAHVDGGFLAAVWIAAAAAVAASFFWMFTVCCCSPDSRHRRDRSGPGPAPRHLDHSDKAYGPTGQYQPLSDPAMSGGAGGGFYGGNSGNTAYAPQYGAPRTDLAYEPYSHTRV</sequence>
<gene>
    <name evidence="3" type="ORF">SPI_08490</name>
</gene>
<dbReference type="GO" id="GO:0031505">
    <property type="term" value="P:fungal-type cell wall organization"/>
    <property type="evidence" value="ECO:0007669"/>
    <property type="project" value="TreeGrafter"/>
</dbReference>
<feature type="transmembrane region" description="Helical" evidence="2">
    <location>
        <begin position="334"/>
        <end position="356"/>
    </location>
</feature>
<feature type="compositionally biased region" description="Pro residues" evidence="1">
    <location>
        <begin position="117"/>
        <end position="137"/>
    </location>
</feature>
<dbReference type="InterPro" id="IPR052413">
    <property type="entry name" value="SUR7_domain"/>
</dbReference>
<dbReference type="Pfam" id="PF06687">
    <property type="entry name" value="SUR7"/>
    <property type="match status" value="1"/>
</dbReference>
<feature type="compositionally biased region" description="Basic residues" evidence="1">
    <location>
        <begin position="245"/>
        <end position="254"/>
    </location>
</feature>
<feature type="compositionally biased region" description="Basic residues" evidence="1">
    <location>
        <begin position="33"/>
        <end position="44"/>
    </location>
</feature>
<dbReference type="PANTHER" id="PTHR28019:SF3">
    <property type="entry name" value="INTEGRAL MEMBRANE PROTEIN (AFU_ORTHOLOGUE AFUA_6G07470)"/>
    <property type="match status" value="1"/>
</dbReference>
<feature type="region of interest" description="Disordered" evidence="1">
    <location>
        <begin position="177"/>
        <end position="279"/>
    </location>
</feature>
<feature type="compositionally biased region" description="Low complexity" evidence="1">
    <location>
        <begin position="177"/>
        <end position="190"/>
    </location>
</feature>
<proteinExistence type="predicted"/>
<feature type="region of interest" description="Disordered" evidence="1">
    <location>
        <begin position="291"/>
        <end position="322"/>
    </location>
</feature>
<feature type="compositionally biased region" description="Low complexity" evidence="1">
    <location>
        <begin position="21"/>
        <end position="32"/>
    </location>
</feature>
<feature type="transmembrane region" description="Helical" evidence="2">
    <location>
        <begin position="565"/>
        <end position="585"/>
    </location>
</feature>
<reference evidence="3 4" key="1">
    <citation type="journal article" date="2016" name="Genome Biol. Evol.">
        <title>Divergent and convergent evolution of fungal pathogenicity.</title>
        <authorList>
            <person name="Shang Y."/>
            <person name="Xiao G."/>
            <person name="Zheng P."/>
            <person name="Cen K."/>
            <person name="Zhan S."/>
            <person name="Wang C."/>
        </authorList>
    </citation>
    <scope>NUCLEOTIDE SEQUENCE [LARGE SCALE GENOMIC DNA]</scope>
    <source>
        <strain evidence="3 4">RCEF 264</strain>
    </source>
</reference>
<keyword evidence="4" id="KW-1185">Reference proteome</keyword>
<feature type="compositionally biased region" description="Low complexity" evidence="1">
    <location>
        <begin position="89"/>
        <end position="109"/>
    </location>
</feature>
<name>A0A167N0K0_9HYPO</name>
<evidence type="ECO:0000313" key="3">
    <source>
        <dbReference type="EMBL" id="OAA54986.1"/>
    </source>
</evidence>
<evidence type="ECO:0000313" key="4">
    <source>
        <dbReference type="Proteomes" id="UP000076874"/>
    </source>
</evidence>
<comment type="caution">
    <text evidence="3">The sequence shown here is derived from an EMBL/GenBank/DDBJ whole genome shotgun (WGS) entry which is preliminary data.</text>
</comment>